<comment type="caution">
    <text evidence="2">The sequence shown here is derived from an EMBL/GenBank/DDBJ whole genome shotgun (WGS) entry which is preliminary data.</text>
</comment>
<keyword evidence="3" id="KW-1185">Reference proteome</keyword>
<accession>A0ABV8TIY1</accession>
<evidence type="ECO:0000313" key="2">
    <source>
        <dbReference type="EMBL" id="MFC4330646.1"/>
    </source>
</evidence>
<sequence length="119" mass="11822">MFMPKSKIAGAAAALTAAAALLGLGAGTAGATGWPPLQNGAYLYSGPTGSGTVTNVDLGDAGTCHNLSKPAVSVQVASGSWSLELYSGAGCTGPHPYRTGSLAQGNLPWNMLSYRVVPA</sequence>
<feature type="signal peptide" evidence="1">
    <location>
        <begin position="1"/>
        <end position="31"/>
    </location>
</feature>
<proteinExistence type="predicted"/>
<gene>
    <name evidence="2" type="ORF">ACFPC0_23240</name>
</gene>
<dbReference type="EMBL" id="JBHSDP010000024">
    <property type="protein sequence ID" value="MFC4330646.1"/>
    <property type="molecule type" value="Genomic_DNA"/>
</dbReference>
<keyword evidence="1" id="KW-0732">Signal</keyword>
<feature type="chain" id="PRO_5047264146" description="Peptidase inhibitor family I36" evidence="1">
    <location>
        <begin position="32"/>
        <end position="119"/>
    </location>
</feature>
<dbReference type="Proteomes" id="UP001595824">
    <property type="component" value="Unassembled WGS sequence"/>
</dbReference>
<reference evidence="3" key="1">
    <citation type="journal article" date="2019" name="Int. J. Syst. Evol. Microbiol.">
        <title>The Global Catalogue of Microorganisms (GCM) 10K type strain sequencing project: providing services to taxonomists for standard genome sequencing and annotation.</title>
        <authorList>
            <consortium name="The Broad Institute Genomics Platform"/>
            <consortium name="The Broad Institute Genome Sequencing Center for Infectious Disease"/>
            <person name="Wu L."/>
            <person name="Ma J."/>
        </authorList>
    </citation>
    <scope>NUCLEOTIDE SEQUENCE [LARGE SCALE GENOMIC DNA]</scope>
    <source>
        <strain evidence="3">PCU 347</strain>
    </source>
</reference>
<evidence type="ECO:0008006" key="4">
    <source>
        <dbReference type="Google" id="ProtNLM"/>
    </source>
</evidence>
<evidence type="ECO:0000313" key="3">
    <source>
        <dbReference type="Proteomes" id="UP001595824"/>
    </source>
</evidence>
<organism evidence="2 3">
    <name type="scientific">Streptomyces andamanensis</name>
    <dbReference type="NCBI Taxonomy" id="1565035"/>
    <lineage>
        <taxon>Bacteria</taxon>
        <taxon>Bacillati</taxon>
        <taxon>Actinomycetota</taxon>
        <taxon>Actinomycetes</taxon>
        <taxon>Kitasatosporales</taxon>
        <taxon>Streptomycetaceae</taxon>
        <taxon>Streptomyces</taxon>
    </lineage>
</organism>
<name>A0ABV8TIY1_9ACTN</name>
<dbReference type="RefSeq" id="WP_381741627.1">
    <property type="nucleotide sequence ID" value="NZ_JBHSDP010000024.1"/>
</dbReference>
<protein>
    <recommendedName>
        <fullName evidence="4">Peptidase inhibitor family I36</fullName>
    </recommendedName>
</protein>
<evidence type="ECO:0000256" key="1">
    <source>
        <dbReference type="SAM" id="SignalP"/>
    </source>
</evidence>